<sequence>MKERKFPSVLEALGEGKSAMGVKRLKPKGEGRGGTDRGERTEMVKMKRLCEGLKAKRSELEKK</sequence>
<evidence type="ECO:0000313" key="1">
    <source>
        <dbReference type="EMBL" id="GMN32615.1"/>
    </source>
</evidence>
<dbReference type="EMBL" id="BTGU01003459">
    <property type="protein sequence ID" value="GMN32615.1"/>
    <property type="molecule type" value="Genomic_DNA"/>
</dbReference>
<protein>
    <submittedName>
        <fullName evidence="1">Uncharacterized protein</fullName>
    </submittedName>
</protein>
<comment type="caution">
    <text evidence="1">The sequence shown here is derived from an EMBL/GenBank/DDBJ whole genome shotgun (WGS) entry which is preliminary data.</text>
</comment>
<accession>A0AA87ZH23</accession>
<organism evidence="1 2">
    <name type="scientific">Ficus carica</name>
    <name type="common">Common fig</name>
    <dbReference type="NCBI Taxonomy" id="3494"/>
    <lineage>
        <taxon>Eukaryota</taxon>
        <taxon>Viridiplantae</taxon>
        <taxon>Streptophyta</taxon>
        <taxon>Embryophyta</taxon>
        <taxon>Tracheophyta</taxon>
        <taxon>Spermatophyta</taxon>
        <taxon>Magnoliopsida</taxon>
        <taxon>eudicotyledons</taxon>
        <taxon>Gunneridae</taxon>
        <taxon>Pentapetalae</taxon>
        <taxon>rosids</taxon>
        <taxon>fabids</taxon>
        <taxon>Rosales</taxon>
        <taxon>Moraceae</taxon>
        <taxon>Ficeae</taxon>
        <taxon>Ficus</taxon>
    </lineage>
</organism>
<proteinExistence type="predicted"/>
<dbReference type="AlphaFoldDB" id="A0AA87ZH23"/>
<evidence type="ECO:0000313" key="2">
    <source>
        <dbReference type="Proteomes" id="UP001187192"/>
    </source>
</evidence>
<gene>
    <name evidence="1" type="ORF">TIFTF001_044702</name>
</gene>
<keyword evidence="2" id="KW-1185">Reference proteome</keyword>
<dbReference type="Proteomes" id="UP001187192">
    <property type="component" value="Unassembled WGS sequence"/>
</dbReference>
<reference evidence="1" key="1">
    <citation type="submission" date="2023-07" db="EMBL/GenBank/DDBJ databases">
        <title>draft genome sequence of fig (Ficus carica).</title>
        <authorList>
            <person name="Takahashi T."/>
            <person name="Nishimura K."/>
        </authorList>
    </citation>
    <scope>NUCLEOTIDE SEQUENCE</scope>
</reference>
<name>A0AA87ZH23_FICCA</name>